<evidence type="ECO:0000313" key="6">
    <source>
        <dbReference type="Proteomes" id="UP000541810"/>
    </source>
</evidence>
<feature type="signal peptide" evidence="2">
    <location>
        <begin position="1"/>
        <end position="24"/>
    </location>
</feature>
<dbReference type="RefSeq" id="WP_184678007.1">
    <property type="nucleotide sequence ID" value="NZ_JACHGY010000001.1"/>
</dbReference>
<feature type="region of interest" description="Disordered" evidence="1">
    <location>
        <begin position="469"/>
        <end position="488"/>
    </location>
</feature>
<proteinExistence type="predicted"/>
<feature type="chain" id="PRO_5030897949" description="DUF5060 domain-containing protein" evidence="2">
    <location>
        <begin position="25"/>
        <end position="819"/>
    </location>
</feature>
<dbReference type="Pfam" id="PF12904">
    <property type="entry name" value="Collagen_bind_2"/>
    <property type="match status" value="1"/>
</dbReference>
<dbReference type="Proteomes" id="UP000541810">
    <property type="component" value="Unassembled WGS sequence"/>
</dbReference>
<dbReference type="InterPro" id="IPR013783">
    <property type="entry name" value="Ig-like_fold"/>
</dbReference>
<dbReference type="Gene3D" id="2.60.40.10">
    <property type="entry name" value="Immunoglobulins"/>
    <property type="match status" value="1"/>
</dbReference>
<dbReference type="InterPro" id="IPR024749">
    <property type="entry name" value="Collagen-bd_put"/>
</dbReference>
<protein>
    <recommendedName>
        <fullName evidence="7">DUF5060 domain-containing protein</fullName>
    </recommendedName>
</protein>
<evidence type="ECO:0000256" key="2">
    <source>
        <dbReference type="SAM" id="SignalP"/>
    </source>
</evidence>
<evidence type="ECO:0000313" key="5">
    <source>
        <dbReference type="EMBL" id="MBB6430493.1"/>
    </source>
</evidence>
<accession>A0A7X0H748</accession>
<gene>
    <name evidence="5" type="ORF">HNQ40_002299</name>
</gene>
<reference evidence="5 6" key="1">
    <citation type="submission" date="2020-08" db="EMBL/GenBank/DDBJ databases">
        <title>Genomic Encyclopedia of Type Strains, Phase IV (KMG-IV): sequencing the most valuable type-strain genomes for metagenomic binning, comparative biology and taxonomic classification.</title>
        <authorList>
            <person name="Goeker M."/>
        </authorList>
    </citation>
    <scope>NUCLEOTIDE SEQUENCE [LARGE SCALE GENOMIC DNA]</scope>
    <source>
        <strain evidence="5 6">DSM 103725</strain>
    </source>
</reference>
<organism evidence="5 6">
    <name type="scientific">Algisphaera agarilytica</name>
    <dbReference type="NCBI Taxonomy" id="1385975"/>
    <lineage>
        <taxon>Bacteria</taxon>
        <taxon>Pseudomonadati</taxon>
        <taxon>Planctomycetota</taxon>
        <taxon>Phycisphaerae</taxon>
        <taxon>Phycisphaerales</taxon>
        <taxon>Phycisphaeraceae</taxon>
        <taxon>Algisphaera</taxon>
    </lineage>
</organism>
<evidence type="ECO:0000256" key="1">
    <source>
        <dbReference type="SAM" id="MobiDB-lite"/>
    </source>
</evidence>
<evidence type="ECO:0008006" key="7">
    <source>
        <dbReference type="Google" id="ProtNLM"/>
    </source>
</evidence>
<keyword evidence="2" id="KW-0732">Signal</keyword>
<sequence>MPHCPRRSLLLFCVVLFCVPSALAEKVFEERGGYLVIEMESTDSLLGQWKLIPANADGYPKGAVGEGHLEYQGPWSGQKAVDPLEYRFTINKPGRYFLMFRAHKRLLGNPGDKNNDCFVRMEGDFASGSDEIPLDVLQTDTKLFGGAPESWGQARRLDKKKKAHLKEAVYEFKAGETYTFTVSGRSTRFNLDRMVFFHESHDAKLKDLQSLPESSFTNVEAEAASNASASSGEIEVLGDLHPWHKVTLALDGPATAEDATPNPFTDYRFDVTFTHAASGKTLTVPGFFAADGDAANSSATAGNAWHCHFRPSEPGVWEYEVSFREGKMVATSTERNPGKALAPYDGLAGSFEIDADNPATAPDLRADGRLRYVGKHHLQFEGSGRYFLKYGPDSPENFLEYDKFDNTPAKGHKGIRHPFTAHAKHYQGDGQTWQNGKGKNILGAVNYIESTRANSISMVLNNIGRLVPDPKNDKRPLSGPGDGDRAFPYTSKQERLRFDCSKLDQWEIVFDHAERKGLHLHFKLAEIENARDLDFGNGGIGDERKTYYREMVARFGHHLALNWNISEEIPVGAGTRKAWLSYLEEIDPWQNHRVFHTGPSKDKSNFYKPHLGESSLTGISLQTPEATSTQNVFNETKIWVDRSAAKGHPWVVACDEQGPGNKGVNAGFDLSRKYVLWGNIMAGGGGAEYYSGGSDLKLDDYAHFHDLLIWSGYAVHDFFYAHDIPFWDMHNDDSLIGNKLGHYLTNGSDILVVYLTEGGDATLDLSAYSGTFDVKWFDPRNGGDLQDGSVTSLTGGEKASLGKAPSKSDQDWAILITAK</sequence>
<name>A0A7X0H748_9BACT</name>
<dbReference type="InterPro" id="IPR032260">
    <property type="entry name" value="DUF5060"/>
</dbReference>
<feature type="domain" description="DUF5060" evidence="4">
    <location>
        <begin position="240"/>
        <end position="324"/>
    </location>
</feature>
<dbReference type="EMBL" id="JACHGY010000001">
    <property type="protein sequence ID" value="MBB6430493.1"/>
    <property type="molecule type" value="Genomic_DNA"/>
</dbReference>
<dbReference type="AlphaFoldDB" id="A0A7X0H748"/>
<comment type="caution">
    <text evidence="5">The sequence shown here is derived from an EMBL/GenBank/DDBJ whole genome shotgun (WGS) entry which is preliminary data.</text>
</comment>
<keyword evidence="6" id="KW-1185">Reference proteome</keyword>
<evidence type="ECO:0000259" key="3">
    <source>
        <dbReference type="Pfam" id="PF12904"/>
    </source>
</evidence>
<evidence type="ECO:0000259" key="4">
    <source>
        <dbReference type="Pfam" id="PF16586"/>
    </source>
</evidence>
<feature type="domain" description="Putative collagen-binding" evidence="3">
    <location>
        <begin position="745"/>
        <end position="816"/>
    </location>
</feature>
<dbReference type="Gene3D" id="3.20.20.80">
    <property type="entry name" value="Glycosidases"/>
    <property type="match status" value="1"/>
</dbReference>
<dbReference type="Pfam" id="PF16586">
    <property type="entry name" value="DUF5060"/>
    <property type="match status" value="1"/>
</dbReference>